<protein>
    <submittedName>
        <fullName evidence="3">Uncharacterized protein</fullName>
    </submittedName>
</protein>
<dbReference type="OrthoDB" id="9799999at2"/>
<dbReference type="KEGG" id="phr:C6569_10265"/>
<feature type="transmembrane region" description="Helical" evidence="2">
    <location>
        <begin position="76"/>
        <end position="100"/>
    </location>
</feature>
<dbReference type="EMBL" id="CP027668">
    <property type="protein sequence ID" value="AVO45413.1"/>
    <property type="molecule type" value="Genomic_DNA"/>
</dbReference>
<proteinExistence type="predicted"/>
<evidence type="ECO:0000313" key="4">
    <source>
        <dbReference type="Proteomes" id="UP000237889"/>
    </source>
</evidence>
<feature type="compositionally biased region" description="Basic and acidic residues" evidence="1">
    <location>
        <begin position="7"/>
        <end position="17"/>
    </location>
</feature>
<feature type="transmembrane region" description="Helical" evidence="2">
    <location>
        <begin position="112"/>
        <end position="137"/>
    </location>
</feature>
<name>A0A2S0NBU5_9HYPH</name>
<evidence type="ECO:0000313" key="3">
    <source>
        <dbReference type="EMBL" id="AVO45413.1"/>
    </source>
</evidence>
<keyword evidence="2" id="KW-0812">Transmembrane</keyword>
<feature type="transmembrane region" description="Helical" evidence="2">
    <location>
        <begin position="48"/>
        <end position="70"/>
    </location>
</feature>
<keyword evidence="2" id="KW-1133">Transmembrane helix</keyword>
<sequence length="197" mass="21319">MATRSAALDRDAAEPARKTPARPRRKPAGKASRAPSARLARPGVWARALRAGLVVTAAAFLAAAVVTLMAGHAPSWRSLSVVCLQSLPLLPGMALLWWLLERLRARFTAPPLALWIGLAFAGTLAVMLLAPGLVFAVHSRSLAFAEDHDGEMSFLHHLMGAAGALYLYATTAFRLWWPWGAALPALAALLFWRQNRR</sequence>
<dbReference type="Proteomes" id="UP000237889">
    <property type="component" value="Chromosome"/>
</dbReference>
<dbReference type="AlphaFoldDB" id="A0A2S0NBU5"/>
<feature type="compositionally biased region" description="Basic residues" evidence="1">
    <location>
        <begin position="19"/>
        <end position="28"/>
    </location>
</feature>
<keyword evidence="4" id="KW-1185">Reference proteome</keyword>
<accession>A0A2S0NBU5</accession>
<gene>
    <name evidence="3" type="ORF">C6569_10265</name>
</gene>
<reference evidence="3 4" key="1">
    <citation type="submission" date="2018-03" db="EMBL/GenBank/DDBJ databases">
        <title>Genome sequencing of Phreatobacter sp.</title>
        <authorList>
            <person name="Kim S.-J."/>
            <person name="Heo J."/>
            <person name="Kwon S.-W."/>
        </authorList>
    </citation>
    <scope>NUCLEOTIDE SEQUENCE [LARGE SCALE GENOMIC DNA]</scope>
    <source>
        <strain evidence="3 4">S-12</strain>
    </source>
</reference>
<evidence type="ECO:0000256" key="2">
    <source>
        <dbReference type="SAM" id="Phobius"/>
    </source>
</evidence>
<feature type="transmembrane region" description="Helical" evidence="2">
    <location>
        <begin position="175"/>
        <end position="192"/>
    </location>
</feature>
<dbReference type="RefSeq" id="WP_106748754.1">
    <property type="nucleotide sequence ID" value="NZ_CP027668.1"/>
</dbReference>
<feature type="region of interest" description="Disordered" evidence="1">
    <location>
        <begin position="1"/>
        <end position="36"/>
    </location>
</feature>
<keyword evidence="2" id="KW-0472">Membrane</keyword>
<evidence type="ECO:0000256" key="1">
    <source>
        <dbReference type="SAM" id="MobiDB-lite"/>
    </source>
</evidence>
<organism evidence="3 4">
    <name type="scientific">Phreatobacter cathodiphilus</name>
    <dbReference type="NCBI Taxonomy" id="1868589"/>
    <lineage>
        <taxon>Bacteria</taxon>
        <taxon>Pseudomonadati</taxon>
        <taxon>Pseudomonadota</taxon>
        <taxon>Alphaproteobacteria</taxon>
        <taxon>Hyphomicrobiales</taxon>
        <taxon>Phreatobacteraceae</taxon>
        <taxon>Phreatobacter</taxon>
    </lineage>
</organism>